<dbReference type="Proteomes" id="UP000467841">
    <property type="component" value="Unassembled WGS sequence"/>
</dbReference>
<proteinExistence type="predicted"/>
<evidence type="ECO:0000313" key="3">
    <source>
        <dbReference type="EMBL" id="CAA7055587.1"/>
    </source>
</evidence>
<dbReference type="PANTHER" id="PTHR31286:SF181">
    <property type="entry name" value="ZINC KNUCKLE (CCHC-TYPE) FAMILY PROTEIN"/>
    <property type="match status" value="1"/>
</dbReference>
<keyword evidence="4" id="KW-1185">Reference proteome</keyword>
<dbReference type="InterPro" id="IPR025558">
    <property type="entry name" value="DUF4283"/>
</dbReference>
<dbReference type="Pfam" id="PF14111">
    <property type="entry name" value="DUF4283"/>
    <property type="match status" value="1"/>
</dbReference>
<dbReference type="PANTHER" id="PTHR31286">
    <property type="entry name" value="GLYCINE-RICH CELL WALL STRUCTURAL PROTEIN 1.8-LIKE"/>
    <property type="match status" value="1"/>
</dbReference>
<dbReference type="EMBL" id="CACVBM020001607">
    <property type="protein sequence ID" value="CAA7055587.1"/>
    <property type="molecule type" value="Genomic_DNA"/>
</dbReference>
<feature type="region of interest" description="Disordered" evidence="1">
    <location>
        <begin position="347"/>
        <end position="402"/>
    </location>
</feature>
<dbReference type="OrthoDB" id="682893at2759"/>
<protein>
    <recommendedName>
        <fullName evidence="2">DUF4283 domain-containing protein</fullName>
    </recommendedName>
</protein>
<name>A0A6D2KTC8_9BRAS</name>
<comment type="caution">
    <text evidence="3">The sequence shown here is derived from an EMBL/GenBank/DDBJ whole genome shotgun (WGS) entry which is preliminary data.</text>
</comment>
<dbReference type="InterPro" id="IPR040256">
    <property type="entry name" value="At4g02000-like"/>
</dbReference>
<accession>A0A6D2KTC8</accession>
<feature type="compositionally biased region" description="Pro residues" evidence="1">
    <location>
        <begin position="53"/>
        <end position="62"/>
    </location>
</feature>
<evidence type="ECO:0000313" key="4">
    <source>
        <dbReference type="Proteomes" id="UP000467841"/>
    </source>
</evidence>
<dbReference type="AlphaFoldDB" id="A0A6D2KTC8"/>
<feature type="compositionally biased region" description="Polar residues" evidence="1">
    <location>
        <begin position="360"/>
        <end position="369"/>
    </location>
</feature>
<reference evidence="3" key="1">
    <citation type="submission" date="2020-01" db="EMBL/GenBank/DDBJ databases">
        <authorList>
            <person name="Mishra B."/>
        </authorList>
    </citation>
    <scope>NUCLEOTIDE SEQUENCE [LARGE SCALE GENOMIC DNA]</scope>
</reference>
<evidence type="ECO:0000259" key="2">
    <source>
        <dbReference type="Pfam" id="PF14111"/>
    </source>
</evidence>
<feature type="domain" description="DUF4283" evidence="2">
    <location>
        <begin position="155"/>
        <end position="237"/>
    </location>
</feature>
<evidence type="ECO:0000256" key="1">
    <source>
        <dbReference type="SAM" id="MobiDB-lite"/>
    </source>
</evidence>
<gene>
    <name evidence="3" type="ORF">MERR_LOCUS42823</name>
</gene>
<organism evidence="3 4">
    <name type="scientific">Microthlaspi erraticum</name>
    <dbReference type="NCBI Taxonomy" id="1685480"/>
    <lineage>
        <taxon>Eukaryota</taxon>
        <taxon>Viridiplantae</taxon>
        <taxon>Streptophyta</taxon>
        <taxon>Embryophyta</taxon>
        <taxon>Tracheophyta</taxon>
        <taxon>Spermatophyta</taxon>
        <taxon>Magnoliopsida</taxon>
        <taxon>eudicotyledons</taxon>
        <taxon>Gunneridae</taxon>
        <taxon>Pentapetalae</taxon>
        <taxon>rosids</taxon>
        <taxon>malvids</taxon>
        <taxon>Brassicales</taxon>
        <taxon>Brassicaceae</taxon>
        <taxon>Coluteocarpeae</taxon>
        <taxon>Microthlaspi</taxon>
    </lineage>
</organism>
<feature type="compositionally biased region" description="Pro residues" evidence="1">
    <location>
        <begin position="347"/>
        <end position="356"/>
    </location>
</feature>
<feature type="compositionally biased region" description="Low complexity" evidence="1">
    <location>
        <begin position="80"/>
        <end position="102"/>
    </location>
</feature>
<feature type="compositionally biased region" description="Low complexity" evidence="1">
    <location>
        <begin position="375"/>
        <end position="402"/>
    </location>
</feature>
<sequence>MVIFWKTKLNTVKANSKATDLDSPPPAEWPHAHRRELSLPTAYCLNSMAEPLADPPPPPVPPDLLFLFGSSDPPPHRESPSIVSDSGLSSPSPILSSPQVPQNPVLSAGQPTQTPWAALFKPVSQNLVKIASPSFDEDGTPTVKAPDSITLGSSQVWKNHLAAYFHGTPPSPAKIFSDLNPIWGIKGRISVKKQSSRVCFIHIPCEETRKWVLDVGFWYSGNCSFTVVPWSASAKLAPMKLVHAPVWVLFKNIPPELWSFVGFSTIAFGVGLPVHSEFPKITPYSNGITKLKIVIDLYKERSPFVRVTDRLGASVLVEAFYPKLPPRCSRCKEFGHLQLRCPEPFSPPVNGPPSPVKPVNLTSPTPSVNPRSHRQSSSPSPAPQGRSTSLPSSPSVSRAASNSFDSVTFVRRDPILPVLDLKGATLSPPKPVTTAQFEEEEELIKTAQEVLRARPVVVDDHDPPYQLVVSKKERKKQRQKLLSLSLSNSQPEEGSSRPAASVHSRLVFGTLDQAALGPAPTALT</sequence>
<feature type="region of interest" description="Disordered" evidence="1">
    <location>
        <begin position="53"/>
        <end position="109"/>
    </location>
</feature>